<evidence type="ECO:0000313" key="4">
    <source>
        <dbReference type="EMBL" id="RJG40214.1"/>
    </source>
</evidence>
<evidence type="ECO:0000313" key="5">
    <source>
        <dbReference type="Proteomes" id="UP000283255"/>
    </source>
</evidence>
<dbReference type="EMBL" id="QZCH01000027">
    <property type="protein sequence ID" value="RJG40214.1"/>
    <property type="molecule type" value="Genomic_DNA"/>
</dbReference>
<dbReference type="GO" id="GO:0015562">
    <property type="term" value="F:efflux transmembrane transporter activity"/>
    <property type="evidence" value="ECO:0007669"/>
    <property type="project" value="TreeGrafter"/>
</dbReference>
<dbReference type="InterPro" id="IPR006143">
    <property type="entry name" value="RND_pump_MFP"/>
</dbReference>
<dbReference type="PROSITE" id="PS51257">
    <property type="entry name" value="PROKAR_LIPOPROTEIN"/>
    <property type="match status" value="1"/>
</dbReference>
<dbReference type="PANTHER" id="PTHR30469:SF15">
    <property type="entry name" value="HLYD FAMILY OF SECRETION PROTEINS"/>
    <property type="match status" value="1"/>
</dbReference>
<dbReference type="GO" id="GO:1990281">
    <property type="term" value="C:efflux pump complex"/>
    <property type="evidence" value="ECO:0007669"/>
    <property type="project" value="TreeGrafter"/>
</dbReference>
<name>A0A418YB57_9GAMM</name>
<dbReference type="Gene3D" id="2.40.50.100">
    <property type="match status" value="1"/>
</dbReference>
<evidence type="ECO:0000256" key="1">
    <source>
        <dbReference type="ARBA" id="ARBA00009477"/>
    </source>
</evidence>
<keyword evidence="5" id="KW-1185">Reference proteome</keyword>
<proteinExistence type="inferred from homology"/>
<protein>
    <submittedName>
        <fullName evidence="4">Efflux RND transporter periplasmic adaptor subunit</fullName>
    </submittedName>
</protein>
<reference evidence="4 5" key="2">
    <citation type="submission" date="2019-01" db="EMBL/GenBank/DDBJ databases">
        <title>Motilimonas pumilus sp. nov., isolated from the gut of sea cucumber (Apostichopus japonicus).</title>
        <authorList>
            <person name="Wang F.-Q."/>
            <person name="Ren L.-H."/>
            <person name="Lin Y.-W."/>
            <person name="Sun G.-H."/>
            <person name="Du Z.-J."/>
            <person name="Zhao J.-X."/>
            <person name="Liu X.-J."/>
            <person name="Liu L.-J."/>
        </authorList>
    </citation>
    <scope>NUCLEOTIDE SEQUENCE [LARGE SCALE GENOMIC DNA]</scope>
    <source>
        <strain evidence="4 5">PLHSC7-2</strain>
    </source>
</reference>
<dbReference type="InterPro" id="IPR058647">
    <property type="entry name" value="BSH_CzcB-like"/>
</dbReference>
<dbReference type="Proteomes" id="UP000283255">
    <property type="component" value="Unassembled WGS sequence"/>
</dbReference>
<dbReference type="Pfam" id="PF25973">
    <property type="entry name" value="BSH_CzcB"/>
    <property type="match status" value="1"/>
</dbReference>
<dbReference type="Gene3D" id="1.10.287.470">
    <property type="entry name" value="Helix hairpin bin"/>
    <property type="match status" value="1"/>
</dbReference>
<sequence length="380" mass="41962">MKWRKILPIALSLLLVACAGTLVATLAPEPTPPAAVIEVKQPVTVSLVKPQAYQPVIALFGFSRARWPVEIKATSSAKVQWLNAHLEPGALVKQGDVLAKIDTTHLSSQLAQARSAVTQAELNLEREQHERTVALKMLSQRKSSAYARREPQIAFAKAALQQARQAYVSAQQHFKDATVVAPFDAVIINRFVSPGQQVAVEQPLFQLASSASLDIHVAVPEQLWQRFSAALEQPDISVVDRQHHKRQGTLRFVTPEVDSISRQRQVVLAVAEPYRASPRLLPNQQVSVEVRLEQRDGVMALPLSALTRDGDVWTLDDDNKLRLETIDVLKETPSAVFAVFQLAPLQARRVVTYPLLSMISGTQVAPKMARGDNDNMEQTP</sequence>
<dbReference type="RefSeq" id="WP_119911969.1">
    <property type="nucleotide sequence ID" value="NZ_QZCH01000027.1"/>
</dbReference>
<dbReference type="SUPFAM" id="SSF111369">
    <property type="entry name" value="HlyD-like secretion proteins"/>
    <property type="match status" value="1"/>
</dbReference>
<dbReference type="PANTHER" id="PTHR30469">
    <property type="entry name" value="MULTIDRUG RESISTANCE PROTEIN MDTA"/>
    <property type="match status" value="1"/>
</dbReference>
<feature type="signal peptide" evidence="2">
    <location>
        <begin position="1"/>
        <end position="24"/>
    </location>
</feature>
<accession>A0A418YB57</accession>
<comment type="similarity">
    <text evidence="1">Belongs to the membrane fusion protein (MFP) (TC 8.A.1) family.</text>
</comment>
<dbReference type="NCBIfam" id="TIGR01730">
    <property type="entry name" value="RND_mfp"/>
    <property type="match status" value="1"/>
</dbReference>
<feature type="chain" id="PRO_5019442531" evidence="2">
    <location>
        <begin position="25"/>
        <end position="380"/>
    </location>
</feature>
<reference evidence="4 5" key="1">
    <citation type="submission" date="2018-09" db="EMBL/GenBank/DDBJ databases">
        <authorList>
            <person name="Wang F."/>
        </authorList>
    </citation>
    <scope>NUCLEOTIDE SEQUENCE [LARGE SCALE GENOMIC DNA]</scope>
    <source>
        <strain evidence="4 5">PLHSC7-2</strain>
    </source>
</reference>
<feature type="domain" description="CzcB-like barrel-sandwich hybrid" evidence="3">
    <location>
        <begin position="85"/>
        <end position="208"/>
    </location>
</feature>
<evidence type="ECO:0000256" key="2">
    <source>
        <dbReference type="SAM" id="SignalP"/>
    </source>
</evidence>
<evidence type="ECO:0000259" key="3">
    <source>
        <dbReference type="Pfam" id="PF25973"/>
    </source>
</evidence>
<dbReference type="OrthoDB" id="6382359at2"/>
<gene>
    <name evidence="4" type="ORF">D1Z90_16890</name>
</gene>
<dbReference type="Gene3D" id="2.40.30.170">
    <property type="match status" value="1"/>
</dbReference>
<dbReference type="AlphaFoldDB" id="A0A418YB57"/>
<organism evidence="4 5">
    <name type="scientific">Motilimonas pumila</name>
    <dbReference type="NCBI Taxonomy" id="2303987"/>
    <lineage>
        <taxon>Bacteria</taxon>
        <taxon>Pseudomonadati</taxon>
        <taxon>Pseudomonadota</taxon>
        <taxon>Gammaproteobacteria</taxon>
        <taxon>Alteromonadales</taxon>
        <taxon>Alteromonadales genera incertae sedis</taxon>
        <taxon>Motilimonas</taxon>
    </lineage>
</organism>
<comment type="caution">
    <text evidence="4">The sequence shown here is derived from an EMBL/GenBank/DDBJ whole genome shotgun (WGS) entry which is preliminary data.</text>
</comment>
<keyword evidence="2" id="KW-0732">Signal</keyword>